<evidence type="ECO:0000259" key="2">
    <source>
        <dbReference type="Pfam" id="PF03372"/>
    </source>
</evidence>
<dbReference type="InterPro" id="IPR036691">
    <property type="entry name" value="Endo/exonu/phosph_ase_sf"/>
</dbReference>
<dbReference type="AlphaFoldDB" id="A0ABD3GFM4"/>
<evidence type="ECO:0000256" key="1">
    <source>
        <dbReference type="SAM" id="MobiDB-lite"/>
    </source>
</evidence>
<keyword evidence="4" id="KW-1185">Reference proteome</keyword>
<name>A0ABD3GFM4_9MARC</name>
<comment type="caution">
    <text evidence="3">The sequence shown here is derived from an EMBL/GenBank/DDBJ whole genome shotgun (WGS) entry which is preliminary data.</text>
</comment>
<dbReference type="Proteomes" id="UP001633002">
    <property type="component" value="Unassembled WGS sequence"/>
</dbReference>
<dbReference type="EMBL" id="JBJQOH010000008">
    <property type="protein sequence ID" value="KAL3677466.1"/>
    <property type="molecule type" value="Genomic_DNA"/>
</dbReference>
<organism evidence="3 4">
    <name type="scientific">Riccia sorocarpa</name>
    <dbReference type="NCBI Taxonomy" id="122646"/>
    <lineage>
        <taxon>Eukaryota</taxon>
        <taxon>Viridiplantae</taxon>
        <taxon>Streptophyta</taxon>
        <taxon>Embryophyta</taxon>
        <taxon>Marchantiophyta</taxon>
        <taxon>Marchantiopsida</taxon>
        <taxon>Marchantiidae</taxon>
        <taxon>Marchantiales</taxon>
        <taxon>Ricciaceae</taxon>
        <taxon>Riccia</taxon>
    </lineage>
</organism>
<evidence type="ECO:0000313" key="4">
    <source>
        <dbReference type="Proteomes" id="UP001633002"/>
    </source>
</evidence>
<dbReference type="SUPFAM" id="SSF56219">
    <property type="entry name" value="DNase I-like"/>
    <property type="match status" value="1"/>
</dbReference>
<dbReference type="Gene3D" id="3.60.10.10">
    <property type="entry name" value="Endonuclease/exonuclease/phosphatase"/>
    <property type="match status" value="1"/>
</dbReference>
<sequence>MKAVSWNVFGLGKHSRLQKVQNWIRDQGVVDVLMIQELRIREQLAERRLTELCEGSNYAIDYTTEGKAGAAVAILNKKWKVTEKGVKGDGHAAWIICETEIGQLGLVSVHGPREKGRRKQDDKLIKAKHDTRRRLSDHKPVSLSFEKREGQRSRKTTYYKVSPEILKYEQTIEEVSRMWKEAGKSEADPRRSWDLKWAEAKRVLMKKSVVEREKLDLLRKYLEELNTQKVRVAMEHANTPCIKLTELEEKIRGLEKEQEKLWKRWSRIRWISEGDMPSKFFFAILKAKRAKESITSLKTEDERLIEKKKKEEILKELTRYYTNLFKQDPITERDR</sequence>
<feature type="domain" description="Endonuclease/exonuclease/phosphatase" evidence="2">
    <location>
        <begin position="4"/>
        <end position="83"/>
    </location>
</feature>
<dbReference type="InterPro" id="IPR005135">
    <property type="entry name" value="Endo/exonuclease/phosphatase"/>
</dbReference>
<dbReference type="Pfam" id="PF03372">
    <property type="entry name" value="Exo_endo_phos"/>
    <property type="match status" value="1"/>
</dbReference>
<accession>A0ABD3GFM4</accession>
<proteinExistence type="predicted"/>
<reference evidence="3 4" key="1">
    <citation type="submission" date="2024-09" db="EMBL/GenBank/DDBJ databases">
        <title>Chromosome-scale assembly of Riccia sorocarpa.</title>
        <authorList>
            <person name="Paukszto L."/>
        </authorList>
    </citation>
    <scope>NUCLEOTIDE SEQUENCE [LARGE SCALE GENOMIC DNA]</scope>
    <source>
        <strain evidence="3">LP-2024</strain>
        <tissue evidence="3">Aerial parts of the thallus</tissue>
    </source>
</reference>
<evidence type="ECO:0000313" key="3">
    <source>
        <dbReference type="EMBL" id="KAL3677466.1"/>
    </source>
</evidence>
<feature type="region of interest" description="Disordered" evidence="1">
    <location>
        <begin position="130"/>
        <end position="149"/>
    </location>
</feature>
<gene>
    <name evidence="3" type="ORF">R1sor_027414</name>
</gene>
<protein>
    <recommendedName>
        <fullName evidence="2">Endonuclease/exonuclease/phosphatase domain-containing protein</fullName>
    </recommendedName>
</protein>